<proteinExistence type="predicted"/>
<dbReference type="Proteomes" id="UP000216998">
    <property type="component" value="Unassembled WGS sequence"/>
</dbReference>
<dbReference type="AlphaFoldDB" id="A0A255YRA5"/>
<comment type="caution">
    <text evidence="1">The sequence shown here is derived from an EMBL/GenBank/DDBJ whole genome shotgun (WGS) entry which is preliminary data.</text>
</comment>
<sequence>MSSILDILKPYGRPSPKEESILDAILERLGRGGLSPEDAIDEIIERLNWPLERAAAEVDGYLE</sequence>
<name>A0A255YRA5_9PROT</name>
<dbReference type="OrthoDB" id="7361432at2"/>
<gene>
    <name evidence="1" type="ORF">CHU95_21750</name>
</gene>
<organism evidence="1 2">
    <name type="scientific">Niveispirillum lacus</name>
    <dbReference type="NCBI Taxonomy" id="1981099"/>
    <lineage>
        <taxon>Bacteria</taxon>
        <taxon>Pseudomonadati</taxon>
        <taxon>Pseudomonadota</taxon>
        <taxon>Alphaproteobacteria</taxon>
        <taxon>Rhodospirillales</taxon>
        <taxon>Azospirillaceae</taxon>
        <taxon>Niveispirillum</taxon>
    </lineage>
</organism>
<dbReference type="EMBL" id="NOXU01000032">
    <property type="protein sequence ID" value="OYQ31756.1"/>
    <property type="molecule type" value="Genomic_DNA"/>
</dbReference>
<evidence type="ECO:0000313" key="1">
    <source>
        <dbReference type="EMBL" id="OYQ31756.1"/>
    </source>
</evidence>
<keyword evidence="2" id="KW-1185">Reference proteome</keyword>
<dbReference type="RefSeq" id="WP_094458492.1">
    <property type="nucleotide sequence ID" value="NZ_NOXU01000032.1"/>
</dbReference>
<protein>
    <submittedName>
        <fullName evidence="1">Uncharacterized protein</fullName>
    </submittedName>
</protein>
<accession>A0A255YRA5</accession>
<evidence type="ECO:0000313" key="2">
    <source>
        <dbReference type="Proteomes" id="UP000216998"/>
    </source>
</evidence>
<reference evidence="1 2" key="1">
    <citation type="submission" date="2017-07" db="EMBL/GenBank/DDBJ databases">
        <title>Niveispirillum cyanobacteriorum sp. nov., isolated from cyanobacterial aggregates in a eutrophic lake.</title>
        <authorList>
            <person name="Cai H."/>
        </authorList>
    </citation>
    <scope>NUCLEOTIDE SEQUENCE [LARGE SCALE GENOMIC DNA]</scope>
    <source>
        <strain evidence="2">TH1-14</strain>
    </source>
</reference>